<organism evidence="1 2">
    <name type="scientific">Striga hermonthica</name>
    <name type="common">Purple witchweed</name>
    <name type="synonym">Buchnera hermonthica</name>
    <dbReference type="NCBI Taxonomy" id="68872"/>
    <lineage>
        <taxon>Eukaryota</taxon>
        <taxon>Viridiplantae</taxon>
        <taxon>Streptophyta</taxon>
        <taxon>Embryophyta</taxon>
        <taxon>Tracheophyta</taxon>
        <taxon>Spermatophyta</taxon>
        <taxon>Magnoliopsida</taxon>
        <taxon>eudicotyledons</taxon>
        <taxon>Gunneridae</taxon>
        <taxon>Pentapetalae</taxon>
        <taxon>asterids</taxon>
        <taxon>lamiids</taxon>
        <taxon>Lamiales</taxon>
        <taxon>Orobanchaceae</taxon>
        <taxon>Buchnereae</taxon>
        <taxon>Striga</taxon>
    </lineage>
</organism>
<evidence type="ECO:0000313" key="1">
    <source>
        <dbReference type="EMBL" id="CAA0835553.1"/>
    </source>
</evidence>
<name>A0A9N7NIC9_STRHE</name>
<dbReference type="Proteomes" id="UP001153555">
    <property type="component" value="Unassembled WGS sequence"/>
</dbReference>
<dbReference type="PANTHER" id="PTHR46250">
    <property type="entry name" value="MYB/SANT-LIKE DNA-BINDING DOMAIN PROTEIN-RELATED"/>
    <property type="match status" value="1"/>
</dbReference>
<accession>A0A9N7NIC9</accession>
<proteinExistence type="predicted"/>
<dbReference type="EMBL" id="CACSLK010029344">
    <property type="protein sequence ID" value="CAA0835553.1"/>
    <property type="molecule type" value="Genomic_DNA"/>
</dbReference>
<sequence>MINVQEEDVWKDYIKAHPKAKSMRYKPWPLFSDWVEIFGKDRATGEGAVGFTDARNVEVEDKIIGLLSSVCQEMNNRLSELSTRVGQQVDEKAQRIAVYNALKKIPNLTTVARYLSKNVDEMELFFSLDDDGRSSMVYQILSGSS</sequence>
<keyword evidence="2" id="KW-1185">Reference proteome</keyword>
<evidence type="ECO:0000313" key="2">
    <source>
        <dbReference type="Proteomes" id="UP001153555"/>
    </source>
</evidence>
<protein>
    <submittedName>
        <fullName evidence="1">Uncharacterized protein</fullName>
    </submittedName>
</protein>
<reference evidence="1" key="1">
    <citation type="submission" date="2019-12" db="EMBL/GenBank/DDBJ databases">
        <authorList>
            <person name="Scholes J."/>
        </authorList>
    </citation>
    <scope>NUCLEOTIDE SEQUENCE</scope>
</reference>
<gene>
    <name evidence="1" type="ORF">SHERM_02922</name>
</gene>
<dbReference type="OrthoDB" id="1746344at2759"/>
<dbReference type="AlphaFoldDB" id="A0A9N7NIC9"/>
<comment type="caution">
    <text evidence="1">The sequence shown here is derived from an EMBL/GenBank/DDBJ whole genome shotgun (WGS) entry which is preliminary data.</text>
</comment>
<dbReference type="PANTHER" id="PTHR46250:SF15">
    <property type="entry name" value="OS01G0523800 PROTEIN"/>
    <property type="match status" value="1"/>
</dbReference>